<comment type="similarity">
    <text evidence="1">Belongs to the amidase family.</text>
</comment>
<dbReference type="SUPFAM" id="SSF75304">
    <property type="entry name" value="Amidase signature (AS) enzymes"/>
    <property type="match status" value="1"/>
</dbReference>
<sequence>MELWKLGVAETLRGYREARFTPEDVLQGLLDRLAQVNPVLNAVVTHNEAEARDLARQSALRWRAGAPAGALDGIFMTVKDNIPVRGLRCTWGSRHYADYVPARDESPIAHLREAGVGILGKTNVPEFTLQGYTDNLIFGPTGNPWNPDLTPGGSSGGAVAAVASGIGVAAIATDGGGSIRRPCAHTGLYGLKPSPGFVSRVDGLPQILSDFETLGVIARSPADLRAVLTAAARRDPLDRLSFAFTDTQRGETPGAEQGRRILFVPAFGDFPVDPDIRRSAAGAARLLEGLGHHVELGAVPFDVERLNAIWNLVGPVGLAWLADSQGLDVQQMTPSLRPMVDAGRSAAATAYVQLLTDVRELRAELARVFERYDFILTPSIAALSWPKAESHPSVIDGVAAGPRGHAVFTPFANAGGLPGINLPAAPAASGLPIGCQLVGPFGSDLRLLAMAEAYEEAFGPYVWPALQAAGSRRET</sequence>
<dbReference type="PANTHER" id="PTHR11895:SF7">
    <property type="entry name" value="GLUTAMYL-TRNA(GLN) AMIDOTRANSFERASE SUBUNIT A, MITOCHONDRIAL"/>
    <property type="match status" value="1"/>
</dbReference>
<evidence type="ECO:0000259" key="2">
    <source>
        <dbReference type="Pfam" id="PF01425"/>
    </source>
</evidence>
<gene>
    <name evidence="3" type="ORF">ACFO0J_15720</name>
</gene>
<name>A0ABV8S2V3_9BURK</name>
<dbReference type="PANTHER" id="PTHR11895">
    <property type="entry name" value="TRANSAMIDASE"/>
    <property type="match status" value="1"/>
</dbReference>
<feature type="domain" description="Amidase" evidence="2">
    <location>
        <begin position="24"/>
        <end position="448"/>
    </location>
</feature>
<comment type="caution">
    <text evidence="3">The sequence shown here is derived from an EMBL/GenBank/DDBJ whole genome shotgun (WGS) entry which is preliminary data.</text>
</comment>
<organism evidence="3 4">
    <name type="scientific">Castellaniella hirudinis</name>
    <dbReference type="NCBI Taxonomy" id="1144617"/>
    <lineage>
        <taxon>Bacteria</taxon>
        <taxon>Pseudomonadati</taxon>
        <taxon>Pseudomonadota</taxon>
        <taxon>Betaproteobacteria</taxon>
        <taxon>Burkholderiales</taxon>
        <taxon>Alcaligenaceae</taxon>
        <taxon>Castellaniella</taxon>
    </lineage>
</organism>
<dbReference type="EMBL" id="JBHSDY010000010">
    <property type="protein sequence ID" value="MFC4299492.1"/>
    <property type="molecule type" value="Genomic_DNA"/>
</dbReference>
<dbReference type="Gene3D" id="3.90.1300.10">
    <property type="entry name" value="Amidase signature (AS) domain"/>
    <property type="match status" value="1"/>
</dbReference>
<dbReference type="InterPro" id="IPR036928">
    <property type="entry name" value="AS_sf"/>
</dbReference>
<evidence type="ECO:0000256" key="1">
    <source>
        <dbReference type="ARBA" id="ARBA00009199"/>
    </source>
</evidence>
<dbReference type="Proteomes" id="UP001595756">
    <property type="component" value="Unassembled WGS sequence"/>
</dbReference>
<dbReference type="RefSeq" id="WP_376814022.1">
    <property type="nucleotide sequence ID" value="NZ_JBHSDY010000010.1"/>
</dbReference>
<reference evidence="4" key="1">
    <citation type="journal article" date="2019" name="Int. J. Syst. Evol. Microbiol.">
        <title>The Global Catalogue of Microorganisms (GCM) 10K type strain sequencing project: providing services to taxonomists for standard genome sequencing and annotation.</title>
        <authorList>
            <consortium name="The Broad Institute Genomics Platform"/>
            <consortium name="The Broad Institute Genome Sequencing Center for Infectious Disease"/>
            <person name="Wu L."/>
            <person name="Ma J."/>
        </authorList>
    </citation>
    <scope>NUCLEOTIDE SEQUENCE [LARGE SCALE GENOMIC DNA]</scope>
    <source>
        <strain evidence="4">CGMCC 1.19029</strain>
    </source>
</reference>
<accession>A0ABV8S2V3</accession>
<dbReference type="InterPro" id="IPR023631">
    <property type="entry name" value="Amidase_dom"/>
</dbReference>
<proteinExistence type="inferred from homology"/>
<protein>
    <submittedName>
        <fullName evidence="3">Amidase</fullName>
    </submittedName>
</protein>
<evidence type="ECO:0000313" key="4">
    <source>
        <dbReference type="Proteomes" id="UP001595756"/>
    </source>
</evidence>
<dbReference type="InterPro" id="IPR000120">
    <property type="entry name" value="Amidase"/>
</dbReference>
<dbReference type="Pfam" id="PF01425">
    <property type="entry name" value="Amidase"/>
    <property type="match status" value="1"/>
</dbReference>
<evidence type="ECO:0000313" key="3">
    <source>
        <dbReference type="EMBL" id="MFC4299492.1"/>
    </source>
</evidence>
<keyword evidence="4" id="KW-1185">Reference proteome</keyword>